<name>A0A1V0J9R1_COMTE</name>
<gene>
    <name evidence="2" type="primary">mab7</name>
    <name evidence="2" type="ORF">63</name>
</gene>
<protein>
    <submittedName>
        <fullName evidence="2">Putative translation initiation inhibitor yjgF family</fullName>
    </submittedName>
</protein>
<dbReference type="GO" id="GO:0005829">
    <property type="term" value="C:cytosol"/>
    <property type="evidence" value="ECO:0007669"/>
    <property type="project" value="TreeGrafter"/>
</dbReference>
<dbReference type="Gene3D" id="3.30.1330.40">
    <property type="entry name" value="RutC-like"/>
    <property type="match status" value="1"/>
</dbReference>
<dbReference type="GO" id="GO:0019239">
    <property type="term" value="F:deaminase activity"/>
    <property type="evidence" value="ECO:0007669"/>
    <property type="project" value="TreeGrafter"/>
</dbReference>
<evidence type="ECO:0000256" key="1">
    <source>
        <dbReference type="ARBA" id="ARBA00010552"/>
    </source>
</evidence>
<dbReference type="AlphaFoldDB" id="A0A1V0J9R1"/>
<comment type="similarity">
    <text evidence="1">Belongs to the RutC family.</text>
</comment>
<dbReference type="InterPro" id="IPR035959">
    <property type="entry name" value="RutC-like_sf"/>
</dbReference>
<dbReference type="EMBL" id="KY697272">
    <property type="protein sequence ID" value="ARD05471.1"/>
    <property type="molecule type" value="Genomic_DNA"/>
</dbReference>
<dbReference type="SUPFAM" id="SSF55298">
    <property type="entry name" value="YjgF-like"/>
    <property type="match status" value="1"/>
</dbReference>
<sequence>MWSNCLRVGDMAYISGLTARAPDGQTILGANAYEQAQVIFGKIRDLMEAAGGCIDDVVKMTIFVTDMGQNSEVWKARKEFFAGDFPACSLVEVSALASSRILVEIEAFGHVGCSKA</sequence>
<dbReference type="Pfam" id="PF01042">
    <property type="entry name" value="Ribonuc_L-PSP"/>
    <property type="match status" value="1"/>
</dbReference>
<dbReference type="PANTHER" id="PTHR11803:SF58">
    <property type="entry name" value="PROTEIN HMF1-RELATED"/>
    <property type="match status" value="1"/>
</dbReference>
<dbReference type="PANTHER" id="PTHR11803">
    <property type="entry name" value="2-IMINOBUTANOATE/2-IMINOPROPANOATE DEAMINASE RIDA"/>
    <property type="match status" value="1"/>
</dbReference>
<evidence type="ECO:0000313" key="2">
    <source>
        <dbReference type="EMBL" id="ARD05471.1"/>
    </source>
</evidence>
<dbReference type="InterPro" id="IPR006175">
    <property type="entry name" value="YjgF/YER057c/UK114"/>
</dbReference>
<proteinExistence type="inferred from homology"/>
<reference evidence="2" key="1">
    <citation type="submission" date="2017-03" db="EMBL/GenBank/DDBJ databases">
        <authorList>
            <person name="Afonso C.L."/>
            <person name="Miller P.J."/>
            <person name="Scott M.A."/>
            <person name="Spackman E."/>
            <person name="Goraichik I."/>
            <person name="Dimitrov K.M."/>
            <person name="Suarez D.L."/>
            <person name="Swayne D.E."/>
        </authorList>
    </citation>
    <scope>NUCLEOTIDE SEQUENCE</scope>
    <source>
        <strain evidence="2">QT12</strain>
    </source>
</reference>
<organism evidence="2">
    <name type="scientific">Comamonas testosteroni</name>
    <name type="common">Pseudomonas testosteroni</name>
    <dbReference type="NCBI Taxonomy" id="285"/>
    <lineage>
        <taxon>Bacteria</taxon>
        <taxon>Pseudomonadati</taxon>
        <taxon>Pseudomonadota</taxon>
        <taxon>Betaproteobacteria</taxon>
        <taxon>Burkholderiales</taxon>
        <taxon>Comamonadaceae</taxon>
        <taxon>Comamonas</taxon>
    </lineage>
</organism>
<accession>A0A1V0J9R1</accession>